<comment type="caution">
    <text evidence="2">The sequence shown here is derived from an EMBL/GenBank/DDBJ whole genome shotgun (WGS) entry which is preliminary data.</text>
</comment>
<proteinExistence type="predicted"/>
<dbReference type="AlphaFoldDB" id="A0A0W8FEU6"/>
<reference evidence="2" key="1">
    <citation type="journal article" date="2015" name="Proc. Natl. Acad. Sci. U.S.A.">
        <title>Networks of energetic and metabolic interactions define dynamics in microbial communities.</title>
        <authorList>
            <person name="Embree M."/>
            <person name="Liu J.K."/>
            <person name="Al-Bassam M.M."/>
            <person name="Zengler K."/>
        </authorList>
    </citation>
    <scope>NUCLEOTIDE SEQUENCE</scope>
</reference>
<feature type="domain" description="Polysaccharide pyruvyl transferase" evidence="1">
    <location>
        <begin position="18"/>
        <end position="346"/>
    </location>
</feature>
<accession>A0A0W8FEU6</accession>
<dbReference type="Pfam" id="PF04230">
    <property type="entry name" value="PS_pyruv_trans"/>
    <property type="match status" value="1"/>
</dbReference>
<evidence type="ECO:0000259" key="1">
    <source>
        <dbReference type="Pfam" id="PF04230"/>
    </source>
</evidence>
<gene>
    <name evidence="2" type="ORF">ASZ90_010880</name>
</gene>
<name>A0A0W8FEU6_9ZZZZ</name>
<evidence type="ECO:0000313" key="2">
    <source>
        <dbReference type="EMBL" id="KUG19399.1"/>
    </source>
</evidence>
<protein>
    <recommendedName>
        <fullName evidence="1">Polysaccharide pyruvyl transferase domain-containing protein</fullName>
    </recommendedName>
</protein>
<sequence length="418" mass="46241">MDEERPLFILAGNGPYENRGCEAIIRGTTQILRDSFCDPRFVCLSHYLSDRQYRRQCMQETDDSIVHLHSYRLNRKAIARHFWRPFYLGYAYDHFRRPWALKYRIYAQMLPYLDDAAAVLSVGGDNYSLDYGVTTLYTDLDDIAIEKRKPIVLWGASVGPFSALPDYERHMIGHLRKVTGILARESSTVEYLESIGVARNVHQIADPAFLMDAVRPEGIEDVLPIQEGAIGLNLSPLMALYVTGGDLDAWVRMAARIISQIAAATEMPVYLIPHVTTPSANDHAFMQQALSLAGERNGGIIPVPPVYNAAETKWIIGRMALFAGARTHSTIAALSSGVPTLSFAYSIKARGINRDLFGHTDYCVDTADLDAGAVAGRIVSMLDESAAIRNELAAGIPDVRRAAKDAGTILKHLAGEDR</sequence>
<dbReference type="PANTHER" id="PTHR36836:SF1">
    <property type="entry name" value="COLANIC ACID BIOSYNTHESIS PROTEIN WCAK"/>
    <property type="match status" value="1"/>
</dbReference>
<dbReference type="PANTHER" id="PTHR36836">
    <property type="entry name" value="COLANIC ACID BIOSYNTHESIS PROTEIN WCAK"/>
    <property type="match status" value="1"/>
</dbReference>
<dbReference type="InterPro" id="IPR007345">
    <property type="entry name" value="Polysacch_pyruvyl_Trfase"/>
</dbReference>
<organism evidence="2">
    <name type="scientific">hydrocarbon metagenome</name>
    <dbReference type="NCBI Taxonomy" id="938273"/>
    <lineage>
        <taxon>unclassified sequences</taxon>
        <taxon>metagenomes</taxon>
        <taxon>ecological metagenomes</taxon>
    </lineage>
</organism>
<dbReference type="EMBL" id="LNQE01001295">
    <property type="protein sequence ID" value="KUG19399.1"/>
    <property type="molecule type" value="Genomic_DNA"/>
</dbReference>